<reference evidence="1" key="1">
    <citation type="submission" date="2023-10" db="EMBL/GenBank/DDBJ databases">
        <title>Genome assembly of Pristionchus species.</title>
        <authorList>
            <person name="Yoshida K."/>
            <person name="Sommer R.J."/>
        </authorList>
    </citation>
    <scope>NUCLEOTIDE SEQUENCE</scope>
    <source>
        <strain evidence="1">RS0144</strain>
    </source>
</reference>
<protein>
    <submittedName>
        <fullName evidence="1">Uncharacterized protein</fullName>
    </submittedName>
</protein>
<keyword evidence="2" id="KW-1185">Reference proteome</keyword>
<dbReference type="EMBL" id="BTSX01000001">
    <property type="protein sequence ID" value="GMS77938.1"/>
    <property type="molecule type" value="Genomic_DNA"/>
</dbReference>
<name>A0AAV5SBG0_9BILA</name>
<evidence type="ECO:0000313" key="1">
    <source>
        <dbReference type="EMBL" id="GMS77938.1"/>
    </source>
</evidence>
<sequence>MLGRRIHTVEINQRSFDMSSKLLSGMSIVQLHITIGITSKSDLNSLTAITNNNTIEHLSLIVLDIAVHNPGLTVLTGPQLLST</sequence>
<dbReference type="AlphaFoldDB" id="A0AAV5SBG0"/>
<gene>
    <name evidence="1" type="ORF">PENTCL1PPCAC_113</name>
</gene>
<organism evidence="1 2">
    <name type="scientific">Pristionchus entomophagus</name>
    <dbReference type="NCBI Taxonomy" id="358040"/>
    <lineage>
        <taxon>Eukaryota</taxon>
        <taxon>Metazoa</taxon>
        <taxon>Ecdysozoa</taxon>
        <taxon>Nematoda</taxon>
        <taxon>Chromadorea</taxon>
        <taxon>Rhabditida</taxon>
        <taxon>Rhabditina</taxon>
        <taxon>Diplogasteromorpha</taxon>
        <taxon>Diplogasteroidea</taxon>
        <taxon>Neodiplogasteridae</taxon>
        <taxon>Pristionchus</taxon>
    </lineage>
</organism>
<proteinExistence type="predicted"/>
<dbReference type="Proteomes" id="UP001432027">
    <property type="component" value="Unassembled WGS sequence"/>
</dbReference>
<comment type="caution">
    <text evidence="1">The sequence shown here is derived from an EMBL/GenBank/DDBJ whole genome shotgun (WGS) entry which is preliminary data.</text>
</comment>
<evidence type="ECO:0000313" key="2">
    <source>
        <dbReference type="Proteomes" id="UP001432027"/>
    </source>
</evidence>
<accession>A0AAV5SBG0</accession>